<reference evidence="5" key="1">
    <citation type="submission" date="2023-03" db="EMBL/GenBank/DDBJ databases">
        <title>Massive genome expansion in bonnet fungi (Mycena s.s.) driven by repeated elements and novel gene families across ecological guilds.</title>
        <authorList>
            <consortium name="Lawrence Berkeley National Laboratory"/>
            <person name="Harder C.B."/>
            <person name="Miyauchi S."/>
            <person name="Viragh M."/>
            <person name="Kuo A."/>
            <person name="Thoen E."/>
            <person name="Andreopoulos B."/>
            <person name="Lu D."/>
            <person name="Skrede I."/>
            <person name="Drula E."/>
            <person name="Henrissat B."/>
            <person name="Morin E."/>
            <person name="Kohler A."/>
            <person name="Barry K."/>
            <person name="LaButti K."/>
            <person name="Morin E."/>
            <person name="Salamov A."/>
            <person name="Lipzen A."/>
            <person name="Mereny Z."/>
            <person name="Hegedus B."/>
            <person name="Baldrian P."/>
            <person name="Stursova M."/>
            <person name="Weitz H."/>
            <person name="Taylor A."/>
            <person name="Grigoriev I.V."/>
            <person name="Nagy L.G."/>
            <person name="Martin F."/>
            <person name="Kauserud H."/>
        </authorList>
    </citation>
    <scope>NUCLEOTIDE SEQUENCE</scope>
    <source>
        <strain evidence="5">9284</strain>
    </source>
</reference>
<evidence type="ECO:0000313" key="6">
    <source>
        <dbReference type="Proteomes" id="UP001221142"/>
    </source>
</evidence>
<feature type="compositionally biased region" description="Basic and acidic residues" evidence="4">
    <location>
        <begin position="82"/>
        <end position="113"/>
    </location>
</feature>
<protein>
    <submittedName>
        <fullName evidence="5">Uncharacterized protein</fullName>
    </submittedName>
</protein>
<dbReference type="Proteomes" id="UP001221142">
    <property type="component" value="Unassembled WGS sequence"/>
</dbReference>
<dbReference type="GO" id="GO:0003924">
    <property type="term" value="F:GTPase activity"/>
    <property type="evidence" value="ECO:0007669"/>
    <property type="project" value="InterPro"/>
</dbReference>
<dbReference type="GO" id="GO:0005525">
    <property type="term" value="F:GTP binding"/>
    <property type="evidence" value="ECO:0007669"/>
    <property type="project" value="UniProtKB-KW"/>
</dbReference>
<sequence>MKSSLQYCERMLQDISRLHGRRMPTLLVASKSDLVSDREISPADLSSFATKWGIPYLEASAKENRSVKEIFEGIVFADDDKATADGCRREEEASEEHRGEREGDGEGMEEFRPLEVQPQTRESHEGLILAVEVESR</sequence>
<dbReference type="Gene3D" id="3.40.50.300">
    <property type="entry name" value="P-loop containing nucleotide triphosphate hydrolases"/>
    <property type="match status" value="1"/>
</dbReference>
<evidence type="ECO:0000256" key="1">
    <source>
        <dbReference type="ARBA" id="ARBA00004342"/>
    </source>
</evidence>
<name>A0AAD7C0T5_9AGAR</name>
<dbReference type="InterPro" id="IPR027417">
    <property type="entry name" value="P-loop_NTPase"/>
</dbReference>
<proteinExistence type="predicted"/>
<dbReference type="PROSITE" id="PS51419">
    <property type="entry name" value="RAB"/>
    <property type="match status" value="1"/>
</dbReference>
<keyword evidence="6" id="KW-1185">Reference proteome</keyword>
<evidence type="ECO:0000313" key="5">
    <source>
        <dbReference type="EMBL" id="KAJ7636190.1"/>
    </source>
</evidence>
<accession>A0AAD7C0T5</accession>
<comment type="caution">
    <text evidence="5">The sequence shown here is derived from an EMBL/GenBank/DDBJ whole genome shotgun (WGS) entry which is preliminary data.</text>
</comment>
<dbReference type="PROSITE" id="PS51421">
    <property type="entry name" value="RAS"/>
    <property type="match status" value="1"/>
</dbReference>
<dbReference type="InterPro" id="IPR020849">
    <property type="entry name" value="Small_GTPase_Ras-type"/>
</dbReference>
<dbReference type="PRINTS" id="PR00449">
    <property type="entry name" value="RASTRNSFRMNG"/>
</dbReference>
<dbReference type="GO" id="GO:0007165">
    <property type="term" value="P:signal transduction"/>
    <property type="evidence" value="ECO:0007669"/>
    <property type="project" value="InterPro"/>
</dbReference>
<feature type="region of interest" description="Disordered" evidence="4">
    <location>
        <begin position="82"/>
        <end position="127"/>
    </location>
</feature>
<dbReference type="GO" id="GO:0005886">
    <property type="term" value="C:plasma membrane"/>
    <property type="evidence" value="ECO:0007669"/>
    <property type="project" value="UniProtKB-SubCell"/>
</dbReference>
<dbReference type="PANTHER" id="PTHR24070">
    <property type="entry name" value="RAS, DI-RAS, AND RHEB FAMILY MEMBERS OF SMALL GTPASE SUPERFAMILY"/>
    <property type="match status" value="1"/>
</dbReference>
<evidence type="ECO:0000256" key="3">
    <source>
        <dbReference type="ARBA" id="ARBA00023134"/>
    </source>
</evidence>
<dbReference type="InterPro" id="IPR001806">
    <property type="entry name" value="Small_GTPase"/>
</dbReference>
<evidence type="ECO:0000256" key="2">
    <source>
        <dbReference type="ARBA" id="ARBA00022741"/>
    </source>
</evidence>
<organism evidence="5 6">
    <name type="scientific">Roridomyces roridus</name>
    <dbReference type="NCBI Taxonomy" id="1738132"/>
    <lineage>
        <taxon>Eukaryota</taxon>
        <taxon>Fungi</taxon>
        <taxon>Dikarya</taxon>
        <taxon>Basidiomycota</taxon>
        <taxon>Agaricomycotina</taxon>
        <taxon>Agaricomycetes</taxon>
        <taxon>Agaricomycetidae</taxon>
        <taxon>Agaricales</taxon>
        <taxon>Marasmiineae</taxon>
        <taxon>Mycenaceae</taxon>
        <taxon>Roridomyces</taxon>
    </lineage>
</organism>
<gene>
    <name evidence="5" type="ORF">FB45DRAFT_906078</name>
</gene>
<dbReference type="EMBL" id="JARKIF010000006">
    <property type="protein sequence ID" value="KAJ7636190.1"/>
    <property type="molecule type" value="Genomic_DNA"/>
</dbReference>
<dbReference type="AlphaFoldDB" id="A0AAD7C0T5"/>
<dbReference type="SUPFAM" id="SSF52540">
    <property type="entry name" value="P-loop containing nucleoside triphosphate hydrolases"/>
    <property type="match status" value="1"/>
</dbReference>
<keyword evidence="3" id="KW-0342">GTP-binding</keyword>
<dbReference type="Pfam" id="PF00071">
    <property type="entry name" value="Ras"/>
    <property type="match status" value="1"/>
</dbReference>
<keyword evidence="2" id="KW-0547">Nucleotide-binding</keyword>
<evidence type="ECO:0000256" key="4">
    <source>
        <dbReference type="SAM" id="MobiDB-lite"/>
    </source>
</evidence>
<comment type="subcellular location">
    <subcellularLocation>
        <location evidence="1">Cell membrane</location>
        <topology evidence="1">Lipid-anchor</topology>
        <orientation evidence="1">Cytoplasmic side</orientation>
    </subcellularLocation>
</comment>